<evidence type="ECO:0000313" key="3">
    <source>
        <dbReference type="Proteomes" id="UP000003532"/>
    </source>
</evidence>
<evidence type="ECO:0000256" key="1">
    <source>
        <dbReference type="SAM" id="MobiDB-lite"/>
    </source>
</evidence>
<dbReference type="BioCyc" id="SENT913075:G120P-3970-MONOMER"/>
<reference evidence="2 3" key="1">
    <citation type="journal article" date="2011" name="BMC Genomics">
        <title>Genome sequencing reveals diversification of virulence factor content and possible host adaptation in distinct subpopulations of Salmonella enterica.</title>
        <authorList>
            <person name="den Bakker H.C."/>
            <person name="Moreno Switt A.I."/>
            <person name="Govoni G."/>
            <person name="Cummings C.A."/>
            <person name="Ranieri M.L."/>
            <person name="Degoricija L."/>
            <person name="Hoelzer K."/>
            <person name="Rodriguez-Rivera L.D."/>
            <person name="Brown S."/>
            <person name="Bolchacova E."/>
            <person name="Furtado M.R."/>
            <person name="Wiedmann M."/>
        </authorList>
    </citation>
    <scope>NUCLEOTIDE SEQUENCE [LARGE SCALE GENOMIC DNA]</scope>
    <source>
        <strain evidence="2 3">R8-3668</strain>
    </source>
</reference>
<sequence>MVAASRMDGRDMVRQRASAGGRRNVVQTAHDLRRISLLTDTPRTRFRLSRKRVFIDRSAFIDHLCSPYLSPQ</sequence>
<comment type="caution">
    <text evidence="2">The sequence shown here is derived from an EMBL/GenBank/DDBJ whole genome shotgun (WGS) entry which is preliminary data.</text>
</comment>
<accession>G5N8H9</accession>
<dbReference type="AlphaFoldDB" id="G5N8H9"/>
<evidence type="ECO:0000313" key="2">
    <source>
        <dbReference type="EMBL" id="EHC62234.1"/>
    </source>
</evidence>
<organism evidence="2 3">
    <name type="scientific">Salmonella enterica subsp. enterica serovar Inverness str. R8-3668</name>
    <dbReference type="NCBI Taxonomy" id="913075"/>
    <lineage>
        <taxon>Bacteria</taxon>
        <taxon>Pseudomonadati</taxon>
        <taxon>Pseudomonadota</taxon>
        <taxon>Gammaproteobacteria</taxon>
        <taxon>Enterobacterales</taxon>
        <taxon>Enterobacteriaceae</taxon>
        <taxon>Salmonella</taxon>
    </lineage>
</organism>
<feature type="region of interest" description="Disordered" evidence="1">
    <location>
        <begin position="1"/>
        <end position="24"/>
    </location>
</feature>
<protein>
    <submittedName>
        <fullName evidence="2">Putative cytoplasmic protein</fullName>
    </submittedName>
</protein>
<name>G5N8H9_SALET</name>
<gene>
    <name evidence="2" type="ORF">LTSEINV_0635</name>
</gene>
<dbReference type="Proteomes" id="UP000003532">
    <property type="component" value="Unassembled WGS sequence"/>
</dbReference>
<proteinExistence type="predicted"/>
<dbReference type="EMBL" id="AFCO01000229">
    <property type="protein sequence ID" value="EHC62234.1"/>
    <property type="molecule type" value="Genomic_DNA"/>
</dbReference>